<dbReference type="GO" id="GO:0030428">
    <property type="term" value="C:cell septum"/>
    <property type="evidence" value="ECO:0007669"/>
    <property type="project" value="TreeGrafter"/>
</dbReference>
<dbReference type="Gene3D" id="3.30.160.880">
    <property type="entry name" value="Cell division protein ZapA protomer, N-terminal domain"/>
    <property type="match status" value="1"/>
</dbReference>
<dbReference type="GO" id="GO:0005829">
    <property type="term" value="C:cytosol"/>
    <property type="evidence" value="ECO:0007669"/>
    <property type="project" value="TreeGrafter"/>
</dbReference>
<evidence type="ECO:0000256" key="7">
    <source>
        <dbReference type="ARBA" id="ARBA00024910"/>
    </source>
</evidence>
<dbReference type="SUPFAM" id="SSF102829">
    <property type="entry name" value="Cell division protein ZapA-like"/>
    <property type="match status" value="1"/>
</dbReference>
<keyword evidence="6" id="KW-0131">Cell cycle</keyword>
<dbReference type="GO" id="GO:0043093">
    <property type="term" value="P:FtsZ-dependent cytokinesis"/>
    <property type="evidence" value="ECO:0007669"/>
    <property type="project" value="TreeGrafter"/>
</dbReference>
<dbReference type="PANTHER" id="PTHR34981">
    <property type="entry name" value="CELL DIVISION PROTEIN ZAPA"/>
    <property type="match status" value="1"/>
</dbReference>
<organism evidence="10">
    <name type="scientific">Mesorhizobium sp. WSM2240</name>
    <dbReference type="NCBI Taxonomy" id="3228851"/>
    <lineage>
        <taxon>Bacteria</taxon>
        <taxon>Pseudomonadati</taxon>
        <taxon>Pseudomonadota</taxon>
        <taxon>Alphaproteobacteria</taxon>
        <taxon>Hyphomicrobiales</taxon>
        <taxon>Phyllobacteriaceae</taxon>
        <taxon>Mesorhizobium</taxon>
    </lineage>
</organism>
<dbReference type="GO" id="GO:0000921">
    <property type="term" value="P:septin ring assembly"/>
    <property type="evidence" value="ECO:0007669"/>
    <property type="project" value="TreeGrafter"/>
</dbReference>
<evidence type="ECO:0000256" key="3">
    <source>
        <dbReference type="ARBA" id="ARBA00022490"/>
    </source>
</evidence>
<keyword evidence="5" id="KW-0717">Septation</keyword>
<evidence type="ECO:0000256" key="1">
    <source>
        <dbReference type="ARBA" id="ARBA00004496"/>
    </source>
</evidence>
<evidence type="ECO:0000256" key="9">
    <source>
        <dbReference type="ARBA" id="ARBA00033158"/>
    </source>
</evidence>
<name>A0AAU8CMZ1_9HYPH</name>
<comment type="function">
    <text evidence="7">Activator of cell division through the inhibition of FtsZ GTPase activity, therefore promoting FtsZ assembly into bundles of protofilaments necessary for the formation of the division Z ring. It is recruited early at mid-cell but it is not essential for cell division.</text>
</comment>
<reference evidence="10" key="1">
    <citation type="submission" date="2024-06" db="EMBL/GenBank/DDBJ databases">
        <title>Mesorhizobium karijinii sp. nov., a symbiont of the iconic Swainsona formosa from arid Australia.</title>
        <authorList>
            <person name="Hill Y.J."/>
            <person name="Watkin E.L.J."/>
            <person name="O'Hara G.W."/>
            <person name="Terpolilli J."/>
            <person name="Tye M.L."/>
            <person name="Kohlmeier M.G."/>
        </authorList>
    </citation>
    <scope>NUCLEOTIDE SEQUENCE</scope>
    <source>
        <strain evidence="10">WSM2240</strain>
    </source>
</reference>
<evidence type="ECO:0000256" key="5">
    <source>
        <dbReference type="ARBA" id="ARBA00023210"/>
    </source>
</evidence>
<proteinExistence type="predicted"/>
<evidence type="ECO:0000256" key="8">
    <source>
        <dbReference type="ARBA" id="ARBA00026068"/>
    </source>
</evidence>
<dbReference type="GO" id="GO:0032153">
    <property type="term" value="C:cell division site"/>
    <property type="evidence" value="ECO:0007669"/>
    <property type="project" value="TreeGrafter"/>
</dbReference>
<dbReference type="PANTHER" id="PTHR34981:SF1">
    <property type="entry name" value="CELL DIVISION PROTEIN ZAPA"/>
    <property type="match status" value="1"/>
</dbReference>
<dbReference type="EMBL" id="CP159253">
    <property type="protein sequence ID" value="XCG48042.1"/>
    <property type="molecule type" value="Genomic_DNA"/>
</dbReference>
<dbReference type="RefSeq" id="WP_353644422.1">
    <property type="nucleotide sequence ID" value="NZ_CP159253.1"/>
</dbReference>
<evidence type="ECO:0000256" key="4">
    <source>
        <dbReference type="ARBA" id="ARBA00022618"/>
    </source>
</evidence>
<keyword evidence="4 10" id="KW-0132">Cell division</keyword>
<dbReference type="AlphaFoldDB" id="A0AAU8CMZ1"/>
<dbReference type="InterPro" id="IPR007838">
    <property type="entry name" value="Cell_div_ZapA-like"/>
</dbReference>
<dbReference type="GO" id="GO:0000917">
    <property type="term" value="P:division septum assembly"/>
    <property type="evidence" value="ECO:0007669"/>
    <property type="project" value="UniProtKB-KW"/>
</dbReference>
<evidence type="ECO:0000256" key="6">
    <source>
        <dbReference type="ARBA" id="ARBA00023306"/>
    </source>
</evidence>
<accession>A0AAU8CMZ1</accession>
<dbReference type="InterPro" id="IPR042233">
    <property type="entry name" value="Cell_div_ZapA_N"/>
</dbReference>
<protein>
    <recommendedName>
        <fullName evidence="2">Cell division protein ZapA</fullName>
    </recommendedName>
    <alternativeName>
        <fullName evidence="9">Z ring-associated protein ZapA</fullName>
    </alternativeName>
</protein>
<gene>
    <name evidence="10" type="ORF">ABVK50_22765</name>
</gene>
<dbReference type="Pfam" id="PF05164">
    <property type="entry name" value="ZapA"/>
    <property type="match status" value="1"/>
</dbReference>
<evidence type="ECO:0000313" key="10">
    <source>
        <dbReference type="EMBL" id="XCG48042.1"/>
    </source>
</evidence>
<comment type="subunit">
    <text evidence="8">Homodimer. Interacts with FtsZ.</text>
</comment>
<comment type="subcellular location">
    <subcellularLocation>
        <location evidence="1">Cytoplasm</location>
    </subcellularLocation>
</comment>
<keyword evidence="3" id="KW-0963">Cytoplasm</keyword>
<evidence type="ECO:0000256" key="2">
    <source>
        <dbReference type="ARBA" id="ARBA00015195"/>
    </source>
</evidence>
<dbReference type="InterPro" id="IPR036192">
    <property type="entry name" value="Cell_div_ZapA-like_sf"/>
</dbReference>
<sequence length="135" mass="14802">MAQVTVTIDGKAYRMACDEGQEEHLIDLAQRFDRYVSHLKDSFGEIGDQRLTVMAGIMVMDELAELQKRVKGMESEIMTLRKTRDDALIKADKNDAALTGALSGLAQRMEDLALKLAVRKEQGEASNWGGGEAGG</sequence>